<accession>A0ABQ4A0S6</accession>
<evidence type="ECO:0000313" key="2">
    <source>
        <dbReference type="Proteomes" id="UP000603200"/>
    </source>
</evidence>
<organism evidence="1 2">
    <name type="scientific">Winogradskya humida</name>
    <dbReference type="NCBI Taxonomy" id="113566"/>
    <lineage>
        <taxon>Bacteria</taxon>
        <taxon>Bacillati</taxon>
        <taxon>Actinomycetota</taxon>
        <taxon>Actinomycetes</taxon>
        <taxon>Micromonosporales</taxon>
        <taxon>Micromonosporaceae</taxon>
        <taxon>Winogradskya</taxon>
    </lineage>
</organism>
<dbReference type="InterPro" id="IPR015943">
    <property type="entry name" value="WD40/YVTN_repeat-like_dom_sf"/>
</dbReference>
<comment type="caution">
    <text evidence="1">The sequence shown here is derived from an EMBL/GenBank/DDBJ whole genome shotgun (WGS) entry which is preliminary data.</text>
</comment>
<dbReference type="Proteomes" id="UP000603200">
    <property type="component" value="Unassembled WGS sequence"/>
</dbReference>
<protein>
    <recommendedName>
        <fullName evidence="3">Lactonase family protein with 7-bladed beta-propeller</fullName>
    </recommendedName>
</protein>
<evidence type="ECO:0000313" key="1">
    <source>
        <dbReference type="EMBL" id="GIE24464.1"/>
    </source>
</evidence>
<reference evidence="1 2" key="1">
    <citation type="submission" date="2021-01" db="EMBL/GenBank/DDBJ databases">
        <title>Whole genome shotgun sequence of Actinoplanes humidus NBRC 14915.</title>
        <authorList>
            <person name="Komaki H."/>
            <person name="Tamura T."/>
        </authorList>
    </citation>
    <scope>NUCLEOTIDE SEQUENCE [LARGE SCALE GENOMIC DNA]</scope>
    <source>
        <strain evidence="1 2">NBRC 14915</strain>
    </source>
</reference>
<dbReference type="RefSeq" id="WP_203841479.1">
    <property type="nucleotide sequence ID" value="NZ_BAAATV010000019.1"/>
</dbReference>
<gene>
    <name evidence="1" type="ORF">Ahu01nite_075660</name>
</gene>
<name>A0ABQ4A0S6_9ACTN</name>
<keyword evidence="2" id="KW-1185">Reference proteome</keyword>
<dbReference type="EMBL" id="BOMN01000110">
    <property type="protein sequence ID" value="GIE24464.1"/>
    <property type="molecule type" value="Genomic_DNA"/>
</dbReference>
<sequence>MIAAAGGPEAVAEVAAEAAAKDPDAAPAKARGAGPIVLAATVDGTLLYVQNMLAGTVEGFRIGPNGELTLVESENEGLPAFTDGSGMEGLVVW</sequence>
<proteinExistence type="predicted"/>
<dbReference type="Gene3D" id="2.130.10.10">
    <property type="entry name" value="YVTN repeat-like/Quinoprotein amine dehydrogenase"/>
    <property type="match status" value="1"/>
</dbReference>
<evidence type="ECO:0008006" key="3">
    <source>
        <dbReference type="Google" id="ProtNLM"/>
    </source>
</evidence>